<comment type="caution">
    <text evidence="3">The sequence shown here is derived from an EMBL/GenBank/DDBJ whole genome shotgun (WGS) entry which is preliminary data.</text>
</comment>
<evidence type="ECO:0000256" key="1">
    <source>
        <dbReference type="SAM" id="Phobius"/>
    </source>
</evidence>
<evidence type="ECO:0000313" key="4">
    <source>
        <dbReference type="Proteomes" id="UP001437460"/>
    </source>
</evidence>
<reference evidence="3 4" key="1">
    <citation type="submission" date="2024-03" db="EMBL/GenBank/DDBJ databases">
        <title>Human intestinal bacterial collection.</title>
        <authorList>
            <person name="Pauvert C."/>
            <person name="Hitch T.C.A."/>
            <person name="Clavel T."/>
        </authorList>
    </citation>
    <scope>NUCLEOTIDE SEQUENCE [LARGE SCALE GENOMIC DNA]</scope>
    <source>
        <strain evidence="3 4">CLA-AP-H27</strain>
    </source>
</reference>
<proteinExistence type="predicted"/>
<organism evidence="3 4">
    <name type="scientific">Ventrimonas faecis</name>
    <dbReference type="NCBI Taxonomy" id="3133170"/>
    <lineage>
        <taxon>Bacteria</taxon>
        <taxon>Bacillati</taxon>
        <taxon>Bacillota</taxon>
        <taxon>Clostridia</taxon>
        <taxon>Lachnospirales</taxon>
        <taxon>Lachnospiraceae</taxon>
        <taxon>Ventrimonas</taxon>
    </lineage>
</organism>
<keyword evidence="1" id="KW-0812">Transmembrane</keyword>
<sequence length="182" mass="21067">MENETNVTSEVRETVRTGKTVDVTLHITAKDLWIFSMYHANAGFMGMFNILFSLAALYLLIFRWGSTTVPYRSLLVVCALMFTVWQPFLLWLKAGKQAKRPAVKTPMRLVFTDEKLTVSQAENSADFNWEEMGRLDAKPAMYILYMDRVHAYLIPKTALAEQEEAFRELVTAHLPKERRRKI</sequence>
<accession>A0ABV1HR92</accession>
<gene>
    <name evidence="3" type="ORF">WMO41_14445</name>
</gene>
<feature type="transmembrane region" description="Helical" evidence="1">
    <location>
        <begin position="73"/>
        <end position="92"/>
    </location>
</feature>
<feature type="domain" description="YcxB-like C-terminal" evidence="2">
    <location>
        <begin position="111"/>
        <end position="169"/>
    </location>
</feature>
<name>A0ABV1HR92_9FIRM</name>
<dbReference type="EMBL" id="JBBMFJ010000039">
    <property type="protein sequence ID" value="MEQ2564347.1"/>
    <property type="molecule type" value="Genomic_DNA"/>
</dbReference>
<evidence type="ECO:0000313" key="3">
    <source>
        <dbReference type="EMBL" id="MEQ2564347.1"/>
    </source>
</evidence>
<dbReference type="RefSeq" id="WP_349230352.1">
    <property type="nucleotide sequence ID" value="NZ_JBBMFJ010000039.1"/>
</dbReference>
<protein>
    <submittedName>
        <fullName evidence="3">YcxB family protein</fullName>
    </submittedName>
</protein>
<feature type="transmembrane region" description="Helical" evidence="1">
    <location>
        <begin position="42"/>
        <end position="61"/>
    </location>
</feature>
<keyword evidence="1" id="KW-1133">Transmembrane helix</keyword>
<dbReference type="InterPro" id="IPR025588">
    <property type="entry name" value="YcxB-like_C"/>
</dbReference>
<dbReference type="Proteomes" id="UP001437460">
    <property type="component" value="Unassembled WGS sequence"/>
</dbReference>
<keyword evidence="1" id="KW-0472">Membrane</keyword>
<keyword evidence="4" id="KW-1185">Reference proteome</keyword>
<evidence type="ECO:0000259" key="2">
    <source>
        <dbReference type="Pfam" id="PF14317"/>
    </source>
</evidence>
<dbReference type="Pfam" id="PF14317">
    <property type="entry name" value="YcxB"/>
    <property type="match status" value="1"/>
</dbReference>